<dbReference type="AlphaFoldDB" id="A0A6I3KHP6"/>
<evidence type="ECO:0000313" key="4">
    <source>
        <dbReference type="Proteomes" id="UP000440694"/>
    </source>
</evidence>
<proteinExistence type="predicted"/>
<feature type="chain" id="PRO_5026151525" evidence="2">
    <location>
        <begin position="24"/>
        <end position="118"/>
    </location>
</feature>
<sequence length="118" mass="11998">MKTGFVVALALVAALVAGHGAFAFQEQKGSTPAPAEAAPAPAEAAPGDAKAGLTDDSVPKPEAGTEIRIPGLGKLGVLPKMDFGLELLYGAAENQAQPVPTPNPDDDLTVRGSVKHRF</sequence>
<feature type="compositionally biased region" description="Low complexity" evidence="1">
    <location>
        <begin position="32"/>
        <end position="46"/>
    </location>
</feature>
<organism evidence="3 4">
    <name type="scientific">Hyphomicrobium album</name>
    <dbReference type="NCBI Taxonomy" id="2665159"/>
    <lineage>
        <taxon>Bacteria</taxon>
        <taxon>Pseudomonadati</taxon>
        <taxon>Pseudomonadota</taxon>
        <taxon>Alphaproteobacteria</taxon>
        <taxon>Hyphomicrobiales</taxon>
        <taxon>Hyphomicrobiaceae</taxon>
        <taxon>Hyphomicrobium</taxon>
    </lineage>
</organism>
<feature type="signal peptide" evidence="2">
    <location>
        <begin position="1"/>
        <end position="23"/>
    </location>
</feature>
<name>A0A6I3KHP6_9HYPH</name>
<comment type="caution">
    <text evidence="3">The sequence shown here is derived from an EMBL/GenBank/DDBJ whole genome shotgun (WGS) entry which is preliminary data.</text>
</comment>
<evidence type="ECO:0000313" key="3">
    <source>
        <dbReference type="EMBL" id="MTD93217.1"/>
    </source>
</evidence>
<dbReference type="EMBL" id="WMBQ01000001">
    <property type="protein sequence ID" value="MTD93217.1"/>
    <property type="molecule type" value="Genomic_DNA"/>
</dbReference>
<evidence type="ECO:0000256" key="1">
    <source>
        <dbReference type="SAM" id="MobiDB-lite"/>
    </source>
</evidence>
<dbReference type="Proteomes" id="UP000440694">
    <property type="component" value="Unassembled WGS sequence"/>
</dbReference>
<keyword evidence="4" id="KW-1185">Reference proteome</keyword>
<protein>
    <submittedName>
        <fullName evidence="3">Uncharacterized protein</fullName>
    </submittedName>
</protein>
<gene>
    <name evidence="3" type="ORF">GIW81_02580</name>
</gene>
<dbReference type="RefSeq" id="WP_154737776.1">
    <property type="nucleotide sequence ID" value="NZ_WMBQ01000001.1"/>
</dbReference>
<reference evidence="3 4" key="1">
    <citation type="submission" date="2019-11" db="EMBL/GenBank/DDBJ databases">
        <title>Identification of a novel strain.</title>
        <authorList>
            <person name="Xu Q."/>
            <person name="Wang G."/>
        </authorList>
    </citation>
    <scope>NUCLEOTIDE SEQUENCE [LARGE SCALE GENOMIC DNA]</scope>
    <source>
        <strain evidence="4">xq</strain>
    </source>
</reference>
<evidence type="ECO:0000256" key="2">
    <source>
        <dbReference type="SAM" id="SignalP"/>
    </source>
</evidence>
<feature type="region of interest" description="Disordered" evidence="1">
    <location>
        <begin position="26"/>
        <end position="66"/>
    </location>
</feature>
<keyword evidence="2" id="KW-0732">Signal</keyword>
<feature type="region of interest" description="Disordered" evidence="1">
    <location>
        <begin position="94"/>
        <end position="118"/>
    </location>
</feature>
<accession>A0A6I3KHP6</accession>